<dbReference type="PANTHER" id="PTHR34560:SF1">
    <property type="entry name" value="START DOMAIN-CONTAINING PROTEIN"/>
    <property type="match status" value="1"/>
</dbReference>
<dbReference type="InterPro" id="IPR023393">
    <property type="entry name" value="START-like_dom_sf"/>
</dbReference>
<dbReference type="Gene3D" id="3.30.530.20">
    <property type="match status" value="1"/>
</dbReference>
<dbReference type="Proteomes" id="UP000530660">
    <property type="component" value="Unassembled WGS sequence"/>
</dbReference>
<dbReference type="SUPFAM" id="SSF55961">
    <property type="entry name" value="Bet v1-like"/>
    <property type="match status" value="1"/>
</dbReference>
<reference evidence="2 3" key="1">
    <citation type="journal article" date="2020" name="J. Phycol.">
        <title>Comparative genome analysis reveals Cyanidiococcus gen. nov., a new extremophilic red algal genus sister to Cyanidioschyzon (Cyanidioschyzonaceae, Rhodophyta).</title>
        <authorList>
            <person name="Liu S.-L."/>
            <person name="Chiang Y.-R."/>
            <person name="Yoon H.S."/>
            <person name="Fu H.-Y."/>
        </authorList>
    </citation>
    <scope>NUCLEOTIDE SEQUENCE [LARGE SCALE GENOMIC DNA]</scope>
    <source>
        <strain evidence="2 3">THAL066</strain>
    </source>
</reference>
<evidence type="ECO:0000313" key="2">
    <source>
        <dbReference type="EMBL" id="KAF6005323.1"/>
    </source>
</evidence>
<feature type="region of interest" description="Disordered" evidence="1">
    <location>
        <begin position="400"/>
        <end position="436"/>
    </location>
</feature>
<accession>A0A7J7IQE0</accession>
<organism evidence="2 3">
    <name type="scientific">Cyanidiococcus yangmingshanensis</name>
    <dbReference type="NCBI Taxonomy" id="2690220"/>
    <lineage>
        <taxon>Eukaryota</taxon>
        <taxon>Rhodophyta</taxon>
        <taxon>Bangiophyceae</taxon>
        <taxon>Cyanidiales</taxon>
        <taxon>Cyanidiaceae</taxon>
        <taxon>Cyanidiococcus</taxon>
    </lineage>
</organism>
<dbReference type="PANTHER" id="PTHR34560">
    <property type="entry name" value="POLYKETIDE CYCLASE/DEHYDRASE/LIPID TRANSPORT SUPERFAMILY PROTEIN"/>
    <property type="match status" value="1"/>
</dbReference>
<dbReference type="OrthoDB" id="17317at2759"/>
<evidence type="ECO:0008006" key="4">
    <source>
        <dbReference type="Google" id="ProtNLM"/>
    </source>
</evidence>
<dbReference type="EMBL" id="VWRR01000001">
    <property type="protein sequence ID" value="KAF6005323.1"/>
    <property type="molecule type" value="Genomic_DNA"/>
</dbReference>
<gene>
    <name evidence="2" type="ORF">F1559_004414</name>
</gene>
<evidence type="ECO:0000256" key="1">
    <source>
        <dbReference type="SAM" id="MobiDB-lite"/>
    </source>
</evidence>
<keyword evidence="3" id="KW-1185">Reference proteome</keyword>
<comment type="caution">
    <text evidence="2">The sequence shown here is derived from an EMBL/GenBank/DDBJ whole genome shotgun (WGS) entry which is preliminary data.</text>
</comment>
<dbReference type="AlphaFoldDB" id="A0A7J7IQE0"/>
<proteinExistence type="predicted"/>
<sequence length="436" mass="50307">MTPKVGGDGWRRSHKAAVVQCPRERHWWRAQSLHGARRGLVLACATVANTTNDWNNSSSELCHAWLKGSSSFKRATKWAKRVSFMMRGTTQRFFRRGHLYENEQLFAARRVLEEHGITEKDAARLGPLVEEVFRETRELSLFSADLNDDNDPAYTIAVQTKRIIVRYRQVPGSVLHKYHVTAELNAPIENLCCVLAEPDLFGQLFWYVRDIGLLVPNGRVQRAVYARFYAPWPFTDRIIYLLGRGIDALDEPSESIYIVIRSVRATDGAVWRAAERARARQEHRRYVTVEARACFELHPLSRARTRVRLVGVFDPRIKYIPAALINWASRKIIRHGTKQLGWVASHLSTLPTEHWKRLQDPNWSFGVYPWLRRRLESYWREREASHDRISTEGGLHPLRLSSSHFSGSESEPSDVDLPSDAEHPRQIILAGRHVPR</sequence>
<protein>
    <recommendedName>
        <fullName evidence="4">START domain-containing protein</fullName>
    </recommendedName>
</protein>
<evidence type="ECO:0000313" key="3">
    <source>
        <dbReference type="Proteomes" id="UP000530660"/>
    </source>
</evidence>
<feature type="compositionally biased region" description="Low complexity" evidence="1">
    <location>
        <begin position="401"/>
        <end position="410"/>
    </location>
</feature>
<name>A0A7J7IQE0_9RHOD</name>